<dbReference type="PROSITE" id="PS00455">
    <property type="entry name" value="AMP_BINDING"/>
    <property type="match status" value="1"/>
</dbReference>
<evidence type="ECO:0000259" key="5">
    <source>
        <dbReference type="Pfam" id="PF00501"/>
    </source>
</evidence>
<dbReference type="Gene3D" id="3.40.50.12780">
    <property type="entry name" value="N-terminal domain of ligase-like"/>
    <property type="match status" value="1"/>
</dbReference>
<dbReference type="GO" id="GO:0006631">
    <property type="term" value="P:fatty acid metabolic process"/>
    <property type="evidence" value="ECO:0007669"/>
    <property type="project" value="UniProtKB-KW"/>
</dbReference>
<dbReference type="InterPro" id="IPR042099">
    <property type="entry name" value="ANL_N_sf"/>
</dbReference>
<dbReference type="SUPFAM" id="SSF56801">
    <property type="entry name" value="Acetyl-CoA synthetase-like"/>
    <property type="match status" value="1"/>
</dbReference>
<dbReference type="InterPro" id="IPR020845">
    <property type="entry name" value="AMP-binding_CS"/>
</dbReference>
<comment type="similarity">
    <text evidence="1">Belongs to the ATP-dependent AMP-binding enzyme family.</text>
</comment>
<name>A0A0F9X8C3_9ZZZZ</name>
<dbReference type="FunFam" id="3.30.300.30:FF:000008">
    <property type="entry name" value="2,3-dihydroxybenzoate-AMP ligase"/>
    <property type="match status" value="1"/>
</dbReference>
<protein>
    <recommendedName>
        <fullName evidence="8">AMP-dependent synthetase/ligase domain-containing protein</fullName>
    </recommendedName>
</protein>
<evidence type="ECO:0000256" key="1">
    <source>
        <dbReference type="ARBA" id="ARBA00006432"/>
    </source>
</evidence>
<organism evidence="7">
    <name type="scientific">marine sediment metagenome</name>
    <dbReference type="NCBI Taxonomy" id="412755"/>
    <lineage>
        <taxon>unclassified sequences</taxon>
        <taxon>metagenomes</taxon>
        <taxon>ecological metagenomes</taxon>
    </lineage>
</organism>
<evidence type="ECO:0000256" key="2">
    <source>
        <dbReference type="ARBA" id="ARBA00022598"/>
    </source>
</evidence>
<feature type="domain" description="AMP-dependent synthetase/ligase" evidence="5">
    <location>
        <begin position="21"/>
        <end position="400"/>
    </location>
</feature>
<dbReference type="GO" id="GO:0016874">
    <property type="term" value="F:ligase activity"/>
    <property type="evidence" value="ECO:0007669"/>
    <property type="project" value="UniProtKB-KW"/>
</dbReference>
<feature type="domain" description="AMP-binding enzyme C-terminal" evidence="6">
    <location>
        <begin position="449"/>
        <end position="524"/>
    </location>
</feature>
<comment type="caution">
    <text evidence="7">The sequence shown here is derived from an EMBL/GenBank/DDBJ whole genome shotgun (WGS) entry which is preliminary data.</text>
</comment>
<dbReference type="InterPro" id="IPR000873">
    <property type="entry name" value="AMP-dep_synth/lig_dom"/>
</dbReference>
<dbReference type="InterPro" id="IPR045851">
    <property type="entry name" value="AMP-bd_C_sf"/>
</dbReference>
<dbReference type="InterPro" id="IPR025110">
    <property type="entry name" value="AMP-bd_C"/>
</dbReference>
<dbReference type="AlphaFoldDB" id="A0A0F9X8C3"/>
<evidence type="ECO:0000313" key="7">
    <source>
        <dbReference type="EMBL" id="KKN87823.1"/>
    </source>
</evidence>
<dbReference type="Pfam" id="PF00501">
    <property type="entry name" value="AMP-binding"/>
    <property type="match status" value="1"/>
</dbReference>
<evidence type="ECO:0000256" key="4">
    <source>
        <dbReference type="ARBA" id="ARBA00023098"/>
    </source>
</evidence>
<dbReference type="NCBIfam" id="NF004837">
    <property type="entry name" value="PRK06187.1"/>
    <property type="match status" value="1"/>
</dbReference>
<keyword evidence="2" id="KW-0436">Ligase</keyword>
<evidence type="ECO:0008006" key="8">
    <source>
        <dbReference type="Google" id="ProtNLM"/>
    </source>
</evidence>
<reference evidence="7" key="1">
    <citation type="journal article" date="2015" name="Nature">
        <title>Complex archaea that bridge the gap between prokaryotes and eukaryotes.</title>
        <authorList>
            <person name="Spang A."/>
            <person name="Saw J.H."/>
            <person name="Jorgensen S.L."/>
            <person name="Zaremba-Niedzwiedzka K."/>
            <person name="Martijn J."/>
            <person name="Lind A.E."/>
            <person name="van Eijk R."/>
            <person name="Schleper C."/>
            <person name="Guy L."/>
            <person name="Ettema T.J."/>
        </authorList>
    </citation>
    <scope>NUCLEOTIDE SEQUENCE</scope>
</reference>
<evidence type="ECO:0000256" key="3">
    <source>
        <dbReference type="ARBA" id="ARBA00022832"/>
    </source>
</evidence>
<keyword evidence="4" id="KW-0443">Lipid metabolism</keyword>
<dbReference type="PANTHER" id="PTHR43859:SF4">
    <property type="entry name" value="BUTANOATE--COA LIGASE AAE1-RELATED"/>
    <property type="match status" value="1"/>
</dbReference>
<dbReference type="CDD" id="cd12119">
    <property type="entry name" value="ttLC_FACS_AlkK_like"/>
    <property type="match status" value="1"/>
</dbReference>
<keyword evidence="3" id="KW-0276">Fatty acid metabolism</keyword>
<dbReference type="EMBL" id="LAZR01000134">
    <property type="protein sequence ID" value="KKN87823.1"/>
    <property type="molecule type" value="Genomic_DNA"/>
</dbReference>
<proteinExistence type="inferred from homology"/>
<sequence>MIGQMMQIPLTICSLIDHGARYHGNTEIISVETNMTKTRHTWSSVAKRARQLSSALSKLGIQYGDRCATIAWNNARHLECYFGISGGGMVCHTINPRLFAEQLIYVINHAEDKVVLFDKTFLPIIAKLRGHLPTVEFFVLLGAHDEEAAAQVPGLVFYDDLIAQGDPDHPWPDVDENDASSLCYTSGTTGNPKGVLYSHRSTVLHTLAAALPDTLNFSARDTLMPVVPMFHVNAWGVPYAAAMVGAKIVLPGPGLDGDSLAALIDDEAVTVALGVPTIWQGLLNALAKKSSSAESLKRTIVGGSACPPSMIAEFRDNYGTEVVHAWGMTETSPLGTANALLECHINLSIENQAKVRESQGRPPYGVEIKIISDDGNRLAENGVAKGNLMIRGHWIVDNYFRSVNDSALTADGWFDTGDVASINAEGFMTIRDRSKDIIKSGGEWISTVELEGIAIGHPAVADAAAIAAKHEKWDERPVLLVVKAPDAEITEANIIAFFEEKIAKWQIPDKVIFVEELPRNATGKVLKNKLREEYGSILMY</sequence>
<gene>
    <name evidence="7" type="ORF">LCGC14_0255150</name>
</gene>
<dbReference type="PANTHER" id="PTHR43859">
    <property type="entry name" value="ACYL-ACTIVATING ENZYME"/>
    <property type="match status" value="1"/>
</dbReference>
<evidence type="ECO:0000259" key="6">
    <source>
        <dbReference type="Pfam" id="PF13193"/>
    </source>
</evidence>
<dbReference type="Pfam" id="PF13193">
    <property type="entry name" value="AMP-binding_C"/>
    <property type="match status" value="1"/>
</dbReference>
<dbReference type="Gene3D" id="3.30.300.30">
    <property type="match status" value="1"/>
</dbReference>
<accession>A0A0F9X8C3</accession>